<feature type="compositionally biased region" description="Basic and acidic residues" evidence="1">
    <location>
        <begin position="444"/>
        <end position="456"/>
    </location>
</feature>
<reference evidence="2" key="1">
    <citation type="submission" date="2023-07" db="EMBL/GenBank/DDBJ databases">
        <title>Genomic Encyclopedia of Type Strains, Phase IV (KMG-IV): sequencing the most valuable type-strain genomes for metagenomic binning, comparative biology and taxonomic classification.</title>
        <authorList>
            <person name="Goeker M."/>
        </authorList>
    </citation>
    <scope>NUCLEOTIDE SEQUENCE</scope>
    <source>
        <strain evidence="2">DSM 26174</strain>
    </source>
</reference>
<evidence type="ECO:0000313" key="2">
    <source>
        <dbReference type="EMBL" id="MDR6241577.1"/>
    </source>
</evidence>
<feature type="region of interest" description="Disordered" evidence="1">
    <location>
        <begin position="444"/>
        <end position="465"/>
    </location>
</feature>
<sequence>MITYHCNSKEKKRSPKPSNRNNSLSIAGPVQAYFEAKKDPKHRYHFFGRETFAQRLFLNETTETVELANGGEKNIELHYIDQERVRIAPDEMNFIVSDDLSLAVLKTSDRAKSFFAIDPLIERTGKKLVAQKAVIYLNKTGNALQIDENFLWEVEVLPDPKYRSQPKENQDAVFPIFMFRGASSDPSRYMFGAEKDENQSPYGIKLNEPFGIVSEGGNLEGDINGLRGFVKYLTLRDKAPKQKRVLLDFMAQNIKRSEHQAIDRQYKKTYYNDRKRLSAMERQFGINQFAEPHLGDSVVTFMRSSDNEDIGLFEQGNYHAGVVAESMDSQDYVCVLMRRKMEMERHQMRKYMAMYQMEGHENMTDQEVLAYSPTLMQMEDDENLTGHNSPYYKAEKMNTQLTQMPFIKMYSRTQGQTFHETAYEDEYQVPSPLTVVVAAIPREEQTSQETSAHHSETVATNSGFSTTLPPDRTCLFNNLSSRKFALEIDRFNNLDEDELKLVHFLNRHLIQYESIEHSEGNIFQNRIHCLIEMQRGIYDWHSHHSIIPMKHSGRKLPYMPQLTVVVFQLLEHIQNEIEIVLETAHQAQSIGFQLDQDEDPRRQDSYPWKTLGDSPHFQISARLPERYRLRLKGYLGQLSTFRRGRDLLNEVSQQHNGRHIFIDSPTDQSQHDFTVEIHNPDRAKPSKNPLTRKETRGTGSDVTIRLPILKFTSEASRMALGYEMHPYARTQDEELEGWELIELDSKSETFERSADQYPECSKLILFPAYIRFGRALEQALHALQGDWQFEKESEFYSYGMPWANWRNFELKRVTDTFENPSRNGIILPERTKFPHFSAYNQQGWFFPQTRERTLSDEKFAEWAVMTLSPNNR</sequence>
<name>A0AAE3XR23_9BACT</name>
<evidence type="ECO:0000256" key="1">
    <source>
        <dbReference type="SAM" id="MobiDB-lite"/>
    </source>
</evidence>
<dbReference type="AlphaFoldDB" id="A0AAE3XR23"/>
<dbReference type="EMBL" id="JAVDQD010000009">
    <property type="protein sequence ID" value="MDR6241577.1"/>
    <property type="molecule type" value="Genomic_DNA"/>
</dbReference>
<protein>
    <submittedName>
        <fullName evidence="2">Uncharacterized protein</fullName>
    </submittedName>
</protein>
<accession>A0AAE3XR23</accession>
<dbReference type="Proteomes" id="UP001185092">
    <property type="component" value="Unassembled WGS sequence"/>
</dbReference>
<comment type="caution">
    <text evidence="2">The sequence shown here is derived from an EMBL/GenBank/DDBJ whole genome shotgun (WGS) entry which is preliminary data.</text>
</comment>
<proteinExistence type="predicted"/>
<dbReference type="RefSeq" id="WP_309942473.1">
    <property type="nucleotide sequence ID" value="NZ_AP025307.1"/>
</dbReference>
<organism evidence="2 3">
    <name type="scientific">Aureibacter tunicatorum</name>
    <dbReference type="NCBI Taxonomy" id="866807"/>
    <lineage>
        <taxon>Bacteria</taxon>
        <taxon>Pseudomonadati</taxon>
        <taxon>Bacteroidota</taxon>
        <taxon>Cytophagia</taxon>
        <taxon>Cytophagales</taxon>
        <taxon>Persicobacteraceae</taxon>
        <taxon>Aureibacter</taxon>
    </lineage>
</organism>
<feature type="region of interest" description="Disordered" evidence="1">
    <location>
        <begin position="1"/>
        <end position="24"/>
    </location>
</feature>
<evidence type="ECO:0000313" key="3">
    <source>
        <dbReference type="Proteomes" id="UP001185092"/>
    </source>
</evidence>
<gene>
    <name evidence="2" type="ORF">HNQ88_004664</name>
</gene>
<keyword evidence="3" id="KW-1185">Reference proteome</keyword>